<dbReference type="EC" id="3.5.1.44" evidence="6"/>
<dbReference type="RefSeq" id="WP_354601120.1">
    <property type="nucleotide sequence ID" value="NZ_JBEWZI010000010.1"/>
</dbReference>
<keyword evidence="3 6" id="KW-0597">Phosphoprotein</keyword>
<evidence type="ECO:0000313" key="12">
    <source>
        <dbReference type="Proteomes" id="UP001549691"/>
    </source>
</evidence>
<dbReference type="Pfam" id="PF01339">
    <property type="entry name" value="CheB_methylest"/>
    <property type="match status" value="1"/>
</dbReference>
<name>A0ABV2TL51_9RHOO</name>
<evidence type="ECO:0000256" key="6">
    <source>
        <dbReference type="HAMAP-Rule" id="MF_00099"/>
    </source>
</evidence>
<dbReference type="EMBL" id="JBEWZI010000010">
    <property type="protein sequence ID" value="MET7014659.1"/>
    <property type="molecule type" value="Genomic_DNA"/>
</dbReference>
<feature type="domain" description="CheB-type methylesterase" evidence="10">
    <location>
        <begin position="152"/>
        <end position="335"/>
    </location>
</feature>
<feature type="modified residue" description="4-aspartylphosphate" evidence="6 8">
    <location>
        <position position="56"/>
    </location>
</feature>
<dbReference type="GO" id="GO:0032259">
    <property type="term" value="P:methylation"/>
    <property type="evidence" value="ECO:0007669"/>
    <property type="project" value="UniProtKB-KW"/>
</dbReference>
<reference evidence="11 12" key="1">
    <citation type="submission" date="2024-07" db="EMBL/GenBank/DDBJ databases">
        <title>Uliginosibacterium flavum JJ3220;KACC:17644.</title>
        <authorList>
            <person name="Kim M.K."/>
        </authorList>
    </citation>
    <scope>NUCLEOTIDE SEQUENCE [LARGE SCALE GENOMIC DNA]</scope>
    <source>
        <strain evidence="11 12">KACC:17644</strain>
    </source>
</reference>
<comment type="domain">
    <text evidence="6">Contains a C-terminal catalytic domain, and an N-terminal region which modulates catalytic activity.</text>
</comment>
<keyword evidence="11" id="KW-0808">Transferase</keyword>
<comment type="function">
    <text evidence="6">Involved in chemotaxis. Part of a chemotaxis signal transduction system that modulates chemotaxis in response to various stimuli. Catalyzes the demethylation of specific methylglutamate residues introduced into the chemoreceptors (methyl-accepting chemotaxis proteins or MCP) by CheR. Also mediates the irreversible deamidation of specific glutamine residues to glutamic acid.</text>
</comment>
<dbReference type="InterPro" id="IPR008248">
    <property type="entry name" value="CheB-like"/>
</dbReference>
<comment type="catalytic activity">
    <reaction evidence="6">
        <text>L-glutaminyl-[protein] + H2O = L-glutamyl-[protein] + NH4(+)</text>
        <dbReference type="Rhea" id="RHEA:16441"/>
        <dbReference type="Rhea" id="RHEA-COMP:10207"/>
        <dbReference type="Rhea" id="RHEA-COMP:10208"/>
        <dbReference type="ChEBI" id="CHEBI:15377"/>
        <dbReference type="ChEBI" id="CHEBI:28938"/>
        <dbReference type="ChEBI" id="CHEBI:29973"/>
        <dbReference type="ChEBI" id="CHEBI:30011"/>
        <dbReference type="EC" id="3.5.1.44"/>
    </reaction>
</comment>
<feature type="domain" description="Response regulatory" evidence="9">
    <location>
        <begin position="5"/>
        <end position="123"/>
    </location>
</feature>
<dbReference type="SUPFAM" id="SSF52172">
    <property type="entry name" value="CheY-like"/>
    <property type="match status" value="1"/>
</dbReference>
<dbReference type="PANTHER" id="PTHR42872">
    <property type="entry name" value="PROTEIN-GLUTAMATE METHYLESTERASE/PROTEIN-GLUTAMINE GLUTAMINASE"/>
    <property type="match status" value="1"/>
</dbReference>
<evidence type="ECO:0000259" key="10">
    <source>
        <dbReference type="PROSITE" id="PS50122"/>
    </source>
</evidence>
<dbReference type="PROSITE" id="PS50122">
    <property type="entry name" value="CHEB"/>
    <property type="match status" value="1"/>
</dbReference>
<feature type="active site" evidence="6 7">
    <location>
        <position position="191"/>
    </location>
</feature>
<evidence type="ECO:0000256" key="1">
    <source>
        <dbReference type="ARBA" id="ARBA00022490"/>
    </source>
</evidence>
<protein>
    <recommendedName>
        <fullName evidence="6">Protein-glutamate methylesterase/protein-glutamine glutaminase</fullName>
        <ecNumber evidence="6">3.1.1.61</ecNumber>
        <ecNumber evidence="6">3.5.1.44</ecNumber>
    </recommendedName>
</protein>
<accession>A0ABV2TL51</accession>
<comment type="caution">
    <text evidence="11">The sequence shown here is derived from an EMBL/GenBank/DDBJ whole genome shotgun (WGS) entry which is preliminary data.</text>
</comment>
<evidence type="ECO:0000313" key="11">
    <source>
        <dbReference type="EMBL" id="MET7014659.1"/>
    </source>
</evidence>
<dbReference type="InterPro" id="IPR001789">
    <property type="entry name" value="Sig_transdc_resp-reg_receiver"/>
</dbReference>
<keyword evidence="12" id="KW-1185">Reference proteome</keyword>
<evidence type="ECO:0000256" key="4">
    <source>
        <dbReference type="ARBA" id="ARBA00022801"/>
    </source>
</evidence>
<dbReference type="NCBIfam" id="NF001965">
    <property type="entry name" value="PRK00742.1"/>
    <property type="match status" value="1"/>
</dbReference>
<keyword evidence="1 6" id="KW-0963">Cytoplasm</keyword>
<evidence type="ECO:0000256" key="7">
    <source>
        <dbReference type="PROSITE-ProRule" id="PRU00050"/>
    </source>
</evidence>
<dbReference type="PIRSF" id="PIRSF000876">
    <property type="entry name" value="RR_chemtxs_CheB"/>
    <property type="match status" value="1"/>
</dbReference>
<feature type="active site" evidence="6 7">
    <location>
        <position position="164"/>
    </location>
</feature>
<evidence type="ECO:0000256" key="2">
    <source>
        <dbReference type="ARBA" id="ARBA00022500"/>
    </source>
</evidence>
<dbReference type="InterPro" id="IPR011006">
    <property type="entry name" value="CheY-like_superfamily"/>
</dbReference>
<gene>
    <name evidence="6 11" type="primary">cheB</name>
    <name evidence="11" type="ORF">ABXR19_10710</name>
</gene>
<evidence type="ECO:0000256" key="5">
    <source>
        <dbReference type="ARBA" id="ARBA00048267"/>
    </source>
</evidence>
<comment type="PTM">
    <text evidence="6">Phosphorylated by CheA. Phosphorylation of the N-terminal regulatory domain activates the methylesterase activity.</text>
</comment>
<dbReference type="Proteomes" id="UP001549691">
    <property type="component" value="Unassembled WGS sequence"/>
</dbReference>
<dbReference type="InterPro" id="IPR035909">
    <property type="entry name" value="CheB_C"/>
</dbReference>
<dbReference type="Pfam" id="PF00072">
    <property type="entry name" value="Response_reg"/>
    <property type="match status" value="1"/>
</dbReference>
<keyword evidence="4 6" id="KW-0378">Hydrolase</keyword>
<dbReference type="CDD" id="cd16432">
    <property type="entry name" value="CheB_Rec"/>
    <property type="match status" value="1"/>
</dbReference>
<comment type="similarity">
    <text evidence="6">Belongs to the CheB family.</text>
</comment>
<dbReference type="InterPro" id="IPR000673">
    <property type="entry name" value="Sig_transdc_resp-reg_Me-estase"/>
</dbReference>
<sequence>MPPIKLLIVDDSPLAVRHLAALFARDPAFALVGTAHSGREGVALAASLRPDVVCMDINMPDIDGFEATRQIMATAPLPIVIVSATYDPHQVAMAFRALEVGALAILEKPPAGDTPECRLRQTALLETFRAMAARHAPRRREAAVRPVPQTRPVVPPEVLLIGASTGGPQAIHTLLKGLPPSFPLPILVVQHMSPGFSAGFAHWLSQSTPWSVALAEEGEAPQPGRVYLAPEKIHMEWQADRRIHLLPGEREHGVCPSVSRLFRSALAVGGGRVLAVLLSGMGKDGAAELKALHDAGAQTIAQDQATSVVHGMPGEAIRLGGASQILPVQEIAAALCRALGLPV</sequence>
<dbReference type="PANTHER" id="PTHR42872:SF6">
    <property type="entry name" value="PROTEIN-GLUTAMATE METHYLESTERASE_PROTEIN-GLUTAMINE GLUTAMINASE"/>
    <property type="match status" value="1"/>
</dbReference>
<organism evidence="11 12">
    <name type="scientific">Uliginosibacterium flavum</name>
    <dbReference type="NCBI Taxonomy" id="1396831"/>
    <lineage>
        <taxon>Bacteria</taxon>
        <taxon>Pseudomonadati</taxon>
        <taxon>Pseudomonadota</taxon>
        <taxon>Betaproteobacteria</taxon>
        <taxon>Rhodocyclales</taxon>
        <taxon>Zoogloeaceae</taxon>
        <taxon>Uliginosibacterium</taxon>
    </lineage>
</organism>
<evidence type="ECO:0000256" key="3">
    <source>
        <dbReference type="ARBA" id="ARBA00022553"/>
    </source>
</evidence>
<dbReference type="GO" id="GO:0008984">
    <property type="term" value="F:protein-glutamate methylesterase activity"/>
    <property type="evidence" value="ECO:0007669"/>
    <property type="project" value="UniProtKB-EC"/>
</dbReference>
<dbReference type="PROSITE" id="PS50110">
    <property type="entry name" value="RESPONSE_REGULATORY"/>
    <property type="match status" value="1"/>
</dbReference>
<dbReference type="SUPFAM" id="SSF52738">
    <property type="entry name" value="Methylesterase CheB, C-terminal domain"/>
    <property type="match status" value="1"/>
</dbReference>
<dbReference type="CDD" id="cd17541">
    <property type="entry name" value="REC_CheB-like"/>
    <property type="match status" value="1"/>
</dbReference>
<dbReference type="SMART" id="SM00448">
    <property type="entry name" value="REC"/>
    <property type="match status" value="1"/>
</dbReference>
<comment type="catalytic activity">
    <reaction evidence="5 6">
        <text>[protein]-L-glutamate 5-O-methyl ester + H2O = L-glutamyl-[protein] + methanol + H(+)</text>
        <dbReference type="Rhea" id="RHEA:23236"/>
        <dbReference type="Rhea" id="RHEA-COMP:10208"/>
        <dbReference type="Rhea" id="RHEA-COMP:10311"/>
        <dbReference type="ChEBI" id="CHEBI:15377"/>
        <dbReference type="ChEBI" id="CHEBI:15378"/>
        <dbReference type="ChEBI" id="CHEBI:17790"/>
        <dbReference type="ChEBI" id="CHEBI:29973"/>
        <dbReference type="ChEBI" id="CHEBI:82795"/>
        <dbReference type="EC" id="3.1.1.61"/>
    </reaction>
</comment>
<dbReference type="GO" id="GO:0008168">
    <property type="term" value="F:methyltransferase activity"/>
    <property type="evidence" value="ECO:0007669"/>
    <property type="project" value="UniProtKB-KW"/>
</dbReference>
<proteinExistence type="inferred from homology"/>
<dbReference type="Gene3D" id="3.40.50.2300">
    <property type="match status" value="1"/>
</dbReference>
<keyword evidence="2 6" id="KW-0145">Chemotaxis</keyword>
<comment type="subcellular location">
    <subcellularLocation>
        <location evidence="6">Cytoplasm</location>
    </subcellularLocation>
</comment>
<dbReference type="HAMAP" id="MF_00099">
    <property type="entry name" value="CheB_chemtxs"/>
    <property type="match status" value="1"/>
</dbReference>
<evidence type="ECO:0000259" key="9">
    <source>
        <dbReference type="PROSITE" id="PS50110"/>
    </source>
</evidence>
<dbReference type="Gene3D" id="3.40.50.180">
    <property type="entry name" value="Methylesterase CheB, C-terminal domain"/>
    <property type="match status" value="1"/>
</dbReference>
<keyword evidence="11" id="KW-0489">Methyltransferase</keyword>
<dbReference type="EC" id="3.1.1.61" evidence="6"/>
<feature type="active site" evidence="6 7">
    <location>
        <position position="284"/>
    </location>
</feature>
<evidence type="ECO:0000256" key="8">
    <source>
        <dbReference type="PROSITE-ProRule" id="PRU00169"/>
    </source>
</evidence>